<gene>
    <name evidence="1" type="ORF">AB5J56_00415</name>
</gene>
<evidence type="ECO:0000313" key="1">
    <source>
        <dbReference type="EMBL" id="XDQ23280.1"/>
    </source>
</evidence>
<proteinExistence type="predicted"/>
<name>A0AB39NX54_9ACTN</name>
<dbReference type="RefSeq" id="WP_369228854.1">
    <property type="nucleotide sequence ID" value="NZ_CP163435.1"/>
</dbReference>
<dbReference type="EMBL" id="CP163435">
    <property type="protein sequence ID" value="XDQ23280.1"/>
    <property type="molecule type" value="Genomic_DNA"/>
</dbReference>
<reference evidence="1" key="1">
    <citation type="submission" date="2024-07" db="EMBL/GenBank/DDBJ databases">
        <authorList>
            <person name="Yu S.T."/>
        </authorList>
    </citation>
    <scope>NUCLEOTIDE SEQUENCE</scope>
    <source>
        <strain evidence="1">R21</strain>
    </source>
</reference>
<accession>A0AB39NX54</accession>
<dbReference type="AlphaFoldDB" id="A0AB39NX54"/>
<dbReference type="Gene3D" id="1.25.40.10">
    <property type="entry name" value="Tetratricopeptide repeat domain"/>
    <property type="match status" value="1"/>
</dbReference>
<organism evidence="1">
    <name type="scientific">Streptomyces sp. R21</name>
    <dbReference type="NCBI Taxonomy" id="3238627"/>
    <lineage>
        <taxon>Bacteria</taxon>
        <taxon>Bacillati</taxon>
        <taxon>Actinomycetota</taxon>
        <taxon>Actinomycetes</taxon>
        <taxon>Kitasatosporales</taxon>
        <taxon>Streptomycetaceae</taxon>
        <taxon>Streptomyces</taxon>
    </lineage>
</organism>
<protein>
    <recommendedName>
        <fullName evidence="2">55.5 kDa and 49.5 kDa sporulation protein</fullName>
    </recommendedName>
</protein>
<sequence>MTDPRKRKLHPPNDVLRAVRELEFQMSRQEFAQKIVDTGAAMGEPAGCTARLVADWEDGDVACPRANYQRILTKMTGRSMADLGFQLRSSVRSEPPPATGTYGPEEERDVERRAFLLDGAGVVLGFPLGAQPRGTGRIGAPEIRAVSKAVRTIYAHDHDHGSGPLRRDAAEALHAAYGWLQEGTYTERTGQRLRSAIGALSIAAGWLSYDSGRAGDAHSLYGEALAAARIADDPELEAHAFGCLSLLAKASGRPREAISAAQGAQTVARRLGSPRMLALFNMREAGGWALMDDRSATDKAIVRAHNFYAKGPSDADPGWLEFFAPGELAGLESLARADLGQHERAASGAEQAVLLHGEAFARNRALYTADVAIQHAVRDKPEPEAAAEAAGRVLAFLPEVRSDRLLQSLHHVAGALQRHRRVPAVADWIEEYRTTTATGGGGRA</sequence>
<dbReference type="InterPro" id="IPR011990">
    <property type="entry name" value="TPR-like_helical_dom_sf"/>
</dbReference>
<evidence type="ECO:0008006" key="2">
    <source>
        <dbReference type="Google" id="ProtNLM"/>
    </source>
</evidence>